<dbReference type="InterPro" id="IPR015956">
    <property type="entry name" value="Peniciliin-bd_prot_C_sf"/>
</dbReference>
<comment type="catalytic activity">
    <reaction evidence="12">
        <text>Preferential cleavage: (Ac)2-L-Lys-D-Ala-|-D-Ala. Also transpeptidation of peptidyl-alanyl moieties that are N-acyl substituents of D-alanine.</text>
        <dbReference type="EC" id="3.4.16.4"/>
    </reaction>
</comment>
<dbReference type="Proteomes" id="UP000595691">
    <property type="component" value="Chromosome"/>
</dbReference>
<dbReference type="EC" id="3.4.16.4" evidence="4"/>
<keyword evidence="8" id="KW-0378">Hydrolase</keyword>
<evidence type="ECO:0000256" key="2">
    <source>
        <dbReference type="ARBA" id="ARBA00004752"/>
    </source>
</evidence>
<reference evidence="15 16" key="1">
    <citation type="submission" date="2020-11" db="EMBL/GenBank/DDBJ databases">
        <title>Taxonomic evaluation of the Bacillus sporothermodurans group of bacteria based on whole genome sequences.</title>
        <authorList>
            <person name="Fiedler G."/>
            <person name="Herbstmann A.-D."/>
            <person name="Doll E."/>
            <person name="Wenning M."/>
            <person name="Brinks E."/>
            <person name="Kabisch J."/>
            <person name="Breitenwieser F."/>
            <person name="Lappann M."/>
            <person name="Boehnlein C."/>
            <person name="Franz C."/>
        </authorList>
    </citation>
    <scope>NUCLEOTIDE SEQUENCE [LARGE SCALE GENOMIC DNA]</scope>
    <source>
        <strain evidence="15 16">JCM 19841</strain>
    </source>
</reference>
<evidence type="ECO:0000259" key="14">
    <source>
        <dbReference type="SMART" id="SM00936"/>
    </source>
</evidence>
<evidence type="ECO:0000256" key="13">
    <source>
        <dbReference type="RuleBase" id="RU004016"/>
    </source>
</evidence>
<evidence type="ECO:0000256" key="1">
    <source>
        <dbReference type="ARBA" id="ARBA00003217"/>
    </source>
</evidence>
<dbReference type="InterPro" id="IPR037167">
    <property type="entry name" value="Peptidase_S11_C_sf"/>
</dbReference>
<dbReference type="EMBL" id="CP065425">
    <property type="protein sequence ID" value="QQZ09462.1"/>
    <property type="molecule type" value="Genomic_DNA"/>
</dbReference>
<keyword evidence="6" id="KW-0645">Protease</keyword>
<dbReference type="SUPFAM" id="SSF69189">
    <property type="entry name" value="Penicillin-binding protein associated domain"/>
    <property type="match status" value="1"/>
</dbReference>
<evidence type="ECO:0000256" key="10">
    <source>
        <dbReference type="ARBA" id="ARBA00022984"/>
    </source>
</evidence>
<dbReference type="GO" id="GO:0004180">
    <property type="term" value="F:carboxypeptidase activity"/>
    <property type="evidence" value="ECO:0007669"/>
    <property type="project" value="UniProtKB-KW"/>
</dbReference>
<protein>
    <recommendedName>
        <fullName evidence="4">serine-type D-Ala-D-Ala carboxypeptidase</fullName>
        <ecNumber evidence="4">3.4.16.4</ecNumber>
    </recommendedName>
</protein>
<dbReference type="PRINTS" id="PR00725">
    <property type="entry name" value="DADACBPTASE1"/>
</dbReference>
<dbReference type="Pfam" id="PF07943">
    <property type="entry name" value="PBP5_C"/>
    <property type="match status" value="1"/>
</dbReference>
<evidence type="ECO:0000313" key="16">
    <source>
        <dbReference type="Proteomes" id="UP000595691"/>
    </source>
</evidence>
<accession>A0ABX7E3S2</accession>
<dbReference type="Gene3D" id="3.40.710.10">
    <property type="entry name" value="DD-peptidase/beta-lactamase superfamily"/>
    <property type="match status" value="1"/>
</dbReference>
<gene>
    <name evidence="15" type="ORF">I5776_00080</name>
</gene>
<proteinExistence type="inferred from homology"/>
<evidence type="ECO:0000256" key="4">
    <source>
        <dbReference type="ARBA" id="ARBA00012448"/>
    </source>
</evidence>
<organism evidence="15 16">
    <name type="scientific">Heyndrickxia vini</name>
    <dbReference type="NCBI Taxonomy" id="1476025"/>
    <lineage>
        <taxon>Bacteria</taxon>
        <taxon>Bacillati</taxon>
        <taxon>Bacillota</taxon>
        <taxon>Bacilli</taxon>
        <taxon>Bacillales</taxon>
        <taxon>Bacillaceae</taxon>
        <taxon>Heyndrickxia</taxon>
    </lineage>
</organism>
<comment type="pathway">
    <text evidence="2">Cell wall biogenesis; peptidoglycan biosynthesis.</text>
</comment>
<keyword evidence="11" id="KW-0961">Cell wall biogenesis/degradation</keyword>
<feature type="domain" description="Peptidase S11 D-Ala-D-Ala carboxypeptidase A C-terminal" evidence="14">
    <location>
        <begin position="319"/>
        <end position="428"/>
    </location>
</feature>
<name>A0ABX7E3S2_9BACI</name>
<keyword evidence="5 15" id="KW-0121">Carboxypeptidase</keyword>
<comment type="function">
    <text evidence="1">Removes C-terminal D-alanyl residues from sugar-peptide cell wall precursors.</text>
</comment>
<evidence type="ECO:0000256" key="6">
    <source>
        <dbReference type="ARBA" id="ARBA00022670"/>
    </source>
</evidence>
<dbReference type="PANTHER" id="PTHR21581:SF11">
    <property type="entry name" value="D-ALANYL-D-ALANINE CARBOXYPEPTIDASE DACA"/>
    <property type="match status" value="1"/>
</dbReference>
<dbReference type="SUPFAM" id="SSF56601">
    <property type="entry name" value="beta-lactamase/transpeptidase-like"/>
    <property type="match status" value="1"/>
</dbReference>
<evidence type="ECO:0000256" key="12">
    <source>
        <dbReference type="ARBA" id="ARBA00034000"/>
    </source>
</evidence>
<keyword evidence="9" id="KW-0133">Cell shape</keyword>
<keyword evidence="7" id="KW-0732">Signal</keyword>
<dbReference type="InterPro" id="IPR012907">
    <property type="entry name" value="Peptidase_S11_C"/>
</dbReference>
<evidence type="ECO:0000313" key="15">
    <source>
        <dbReference type="EMBL" id="QQZ09462.1"/>
    </source>
</evidence>
<evidence type="ECO:0000256" key="8">
    <source>
        <dbReference type="ARBA" id="ARBA00022801"/>
    </source>
</evidence>
<evidence type="ECO:0000256" key="7">
    <source>
        <dbReference type="ARBA" id="ARBA00022729"/>
    </source>
</evidence>
<comment type="similarity">
    <text evidence="3 13">Belongs to the peptidase S11 family.</text>
</comment>
<evidence type="ECO:0000256" key="5">
    <source>
        <dbReference type="ARBA" id="ARBA00022645"/>
    </source>
</evidence>
<keyword evidence="16" id="KW-1185">Reference proteome</keyword>
<dbReference type="InterPro" id="IPR018044">
    <property type="entry name" value="Peptidase_S11"/>
</dbReference>
<sequence>MEGMLVKNTRLKKFIAFIMAFSLIFGIIQLPKKALAAEDVLDVHADGAILVEASTGKVLYAKNADTALGIASMSKMMTEYILLDSIKKGKVKWDQEYTPSDYVQKISHDTNLSNVPLRKDMKYKIKNLYQAMAIYSANAATIAIAETIAGSETNFVKLMNEKAKELGLKDYKFVNSTGLNNKDLKGMQPKGSGPTDENIMSARATAKLASHLINDFPEVLKTSSIPKAKFHAGPGEDINMENWNWMLPTLVYGTKDSGVDGLKTGTTDFAGYCFTGTAQKNGMRVITVVLNATNGKGQGGYKARFDETRKMMDYAFANFSVKEVFPKGYKVKKHESIPVVKGKEKKVNIQTQNPLEIVIKNGEEKLYKPSFNIDKDKLNKSGDLTAPVKKGEKIGTLTAEYSGKNDFGYLDGHKYATVNVVTADKVEKANWFVLMMRGIGGFFSDVWGGITSTVKGWF</sequence>
<evidence type="ECO:0000256" key="9">
    <source>
        <dbReference type="ARBA" id="ARBA00022960"/>
    </source>
</evidence>
<dbReference type="InterPro" id="IPR012338">
    <property type="entry name" value="Beta-lactam/transpept-like"/>
</dbReference>
<dbReference type="PANTHER" id="PTHR21581">
    <property type="entry name" value="D-ALANYL-D-ALANINE CARBOXYPEPTIDASE"/>
    <property type="match status" value="1"/>
</dbReference>
<evidence type="ECO:0000256" key="3">
    <source>
        <dbReference type="ARBA" id="ARBA00007164"/>
    </source>
</evidence>
<dbReference type="SMART" id="SM00936">
    <property type="entry name" value="PBP5_C"/>
    <property type="match status" value="1"/>
</dbReference>
<dbReference type="InterPro" id="IPR001967">
    <property type="entry name" value="Peptidase_S11_N"/>
</dbReference>
<dbReference type="Gene3D" id="2.60.410.10">
    <property type="entry name" value="D-Ala-D-Ala carboxypeptidase, C-terminal domain"/>
    <property type="match status" value="1"/>
</dbReference>
<evidence type="ECO:0000256" key="11">
    <source>
        <dbReference type="ARBA" id="ARBA00023316"/>
    </source>
</evidence>
<keyword evidence="10" id="KW-0573">Peptidoglycan synthesis</keyword>
<dbReference type="Pfam" id="PF00768">
    <property type="entry name" value="Peptidase_S11"/>
    <property type="match status" value="1"/>
</dbReference>